<protein>
    <submittedName>
        <fullName evidence="1">Uncharacterized protein</fullName>
    </submittedName>
</protein>
<dbReference type="OrthoDB" id="107110at2759"/>
<proteinExistence type="predicted"/>
<organism evidence="1 2">
    <name type="scientific">Gregarina niphandrodes</name>
    <name type="common">Septate eugregarine</name>
    <dbReference type="NCBI Taxonomy" id="110365"/>
    <lineage>
        <taxon>Eukaryota</taxon>
        <taxon>Sar</taxon>
        <taxon>Alveolata</taxon>
        <taxon>Apicomplexa</taxon>
        <taxon>Conoidasida</taxon>
        <taxon>Gregarinasina</taxon>
        <taxon>Eugregarinorida</taxon>
        <taxon>Gregarinidae</taxon>
        <taxon>Gregarina</taxon>
    </lineage>
</organism>
<accession>A0A023B3V6</accession>
<evidence type="ECO:0000313" key="1">
    <source>
        <dbReference type="EMBL" id="EZG56029.1"/>
    </source>
</evidence>
<reference evidence="1" key="1">
    <citation type="submission" date="2013-12" db="EMBL/GenBank/DDBJ databases">
        <authorList>
            <person name="Omoto C.K."/>
            <person name="Sibley D."/>
            <person name="Venepally P."/>
            <person name="Hadjithomas M."/>
            <person name="Karamycheva S."/>
            <person name="Brunk B."/>
            <person name="Roos D."/>
            <person name="Caler E."/>
            <person name="Lorenzi H."/>
        </authorList>
    </citation>
    <scope>NUCLEOTIDE SEQUENCE</scope>
</reference>
<keyword evidence="2" id="KW-1185">Reference proteome</keyword>
<comment type="caution">
    <text evidence="1">The sequence shown here is derived from an EMBL/GenBank/DDBJ whole genome shotgun (WGS) entry which is preliminary data.</text>
</comment>
<sequence>MAFGMLLAAKEAKLEAKMKEELEAKLEMLRRPAIAHSTPGAISDNPRTDASTQLAAKAFDVEYRTPHLALDDAFQLFAQVAASKERVDESQSSGFESRLLKSGESAGRRVAWDTLWCLRRTRLVIVTTGVIETSYFRLNFALSLFSDTSAKMPKRKSTLRRPLQAISTRDAFANLQLPVTLSEAASPGYCVSFGRLMWKALFGAVGDDVDAADLKKFAADKIAAYGSLNTEGACFATTAILGVLRIRPPVAIVALMSHDMATLLHVFDD</sequence>
<dbReference type="EMBL" id="AFNH02000791">
    <property type="protein sequence ID" value="EZG56029.1"/>
    <property type="molecule type" value="Genomic_DNA"/>
</dbReference>
<dbReference type="GeneID" id="22913790"/>
<name>A0A023B3V6_GRENI</name>
<gene>
    <name evidence="1" type="ORF">GNI_106240</name>
</gene>
<dbReference type="RefSeq" id="XP_011131370.1">
    <property type="nucleotide sequence ID" value="XM_011133068.1"/>
</dbReference>
<dbReference type="AlphaFoldDB" id="A0A023B3V6"/>
<dbReference type="Proteomes" id="UP000019763">
    <property type="component" value="Unassembled WGS sequence"/>
</dbReference>
<dbReference type="VEuPathDB" id="CryptoDB:GNI_106240"/>
<evidence type="ECO:0000313" key="2">
    <source>
        <dbReference type="Proteomes" id="UP000019763"/>
    </source>
</evidence>